<comment type="caution">
    <text evidence="1">The sequence shown here is derived from an EMBL/GenBank/DDBJ whole genome shotgun (WGS) entry which is preliminary data.</text>
</comment>
<evidence type="ECO:0000313" key="2">
    <source>
        <dbReference type="Proteomes" id="UP000028006"/>
    </source>
</evidence>
<name>A0A081NAV2_9GAMM</name>
<dbReference type="Proteomes" id="UP000028006">
    <property type="component" value="Unassembled WGS sequence"/>
</dbReference>
<protein>
    <submittedName>
        <fullName evidence="1">Uncharacterized protein</fullName>
    </submittedName>
</protein>
<dbReference type="EMBL" id="JOKG01000001">
    <property type="protein sequence ID" value="KEQ15575.1"/>
    <property type="molecule type" value="Genomic_DNA"/>
</dbReference>
<dbReference type="SUPFAM" id="SSF111331">
    <property type="entry name" value="NAD kinase/diacylglycerol kinase-like"/>
    <property type="match status" value="1"/>
</dbReference>
<gene>
    <name evidence="1" type="ORF">GZ77_02885</name>
</gene>
<dbReference type="AlphaFoldDB" id="A0A081NAV2"/>
<organism evidence="1 2">
    <name type="scientific">Endozoicomonas montiporae</name>
    <dbReference type="NCBI Taxonomy" id="1027273"/>
    <lineage>
        <taxon>Bacteria</taxon>
        <taxon>Pseudomonadati</taxon>
        <taxon>Pseudomonadota</taxon>
        <taxon>Gammaproteobacteria</taxon>
        <taxon>Oceanospirillales</taxon>
        <taxon>Endozoicomonadaceae</taxon>
        <taxon>Endozoicomonas</taxon>
    </lineage>
</organism>
<reference evidence="1 2" key="1">
    <citation type="submission" date="2014-06" db="EMBL/GenBank/DDBJ databases">
        <title>Whole Genome Sequences of Three Symbiotic Endozoicomonas Bacteria.</title>
        <authorList>
            <person name="Neave M.J."/>
            <person name="Apprill A."/>
            <person name="Voolstra C.R."/>
        </authorList>
    </citation>
    <scope>NUCLEOTIDE SEQUENCE [LARGE SCALE GENOMIC DNA]</scope>
    <source>
        <strain evidence="1 2">LMG 24815</strain>
    </source>
</reference>
<keyword evidence="2" id="KW-1185">Reference proteome</keyword>
<evidence type="ECO:0000313" key="1">
    <source>
        <dbReference type="EMBL" id="KEQ15575.1"/>
    </source>
</evidence>
<dbReference type="InterPro" id="IPR016064">
    <property type="entry name" value="NAD/diacylglycerol_kinase_sf"/>
</dbReference>
<sequence length="135" mass="15653">MSCFLDDELYNFPLNVFVAGTGETCGGGLRLFNGMSPQNQQGFLRYSNDSSSSFRNLIRMQLQSWFDRSGLKQKEFKKLIVYSANNQIGANIQIDGEVFRMNYPIQAEWKPELFRFMSARTPQEANKDQERLMEQ</sequence>
<proteinExistence type="predicted"/>
<accession>A0A081NAV2</accession>